<dbReference type="AlphaFoldDB" id="A0A9P5CMY4"/>
<evidence type="ECO:0000256" key="1">
    <source>
        <dbReference type="SAM" id="MobiDB-lite"/>
    </source>
</evidence>
<gene>
    <name evidence="2" type="ORF">M406DRAFT_74155</name>
</gene>
<feature type="region of interest" description="Disordered" evidence="1">
    <location>
        <begin position="37"/>
        <end position="103"/>
    </location>
</feature>
<feature type="compositionally biased region" description="Polar residues" evidence="1">
    <location>
        <begin position="47"/>
        <end position="65"/>
    </location>
</feature>
<sequence>MFIILIFKLYSPPELLALVRASNPELAWWATMEPSKADTKIPASFSEPPSTKTQATETSTNSGQSPRAKHDIVEPVAPTVEVNEKGQPLTPRDGEDYEPPTSHDMMAIMAPTVHREGGEEQGNHWRKDD</sequence>
<comment type="caution">
    <text evidence="2">The sequence shown here is derived from an EMBL/GenBank/DDBJ whole genome shotgun (WGS) entry which is preliminary data.</text>
</comment>
<dbReference type="Proteomes" id="UP000803844">
    <property type="component" value="Unassembled WGS sequence"/>
</dbReference>
<evidence type="ECO:0000313" key="3">
    <source>
        <dbReference type="Proteomes" id="UP000803844"/>
    </source>
</evidence>
<organism evidence="2 3">
    <name type="scientific">Cryphonectria parasitica (strain ATCC 38755 / EP155)</name>
    <dbReference type="NCBI Taxonomy" id="660469"/>
    <lineage>
        <taxon>Eukaryota</taxon>
        <taxon>Fungi</taxon>
        <taxon>Dikarya</taxon>
        <taxon>Ascomycota</taxon>
        <taxon>Pezizomycotina</taxon>
        <taxon>Sordariomycetes</taxon>
        <taxon>Sordariomycetidae</taxon>
        <taxon>Diaporthales</taxon>
        <taxon>Cryphonectriaceae</taxon>
        <taxon>Cryphonectria-Endothia species complex</taxon>
        <taxon>Cryphonectria</taxon>
    </lineage>
</organism>
<evidence type="ECO:0000313" key="2">
    <source>
        <dbReference type="EMBL" id="KAF3763566.1"/>
    </source>
</evidence>
<dbReference type="EMBL" id="MU032349">
    <property type="protein sequence ID" value="KAF3763566.1"/>
    <property type="molecule type" value="Genomic_DNA"/>
</dbReference>
<accession>A0A9P5CMY4</accession>
<keyword evidence="3" id="KW-1185">Reference proteome</keyword>
<name>A0A9P5CMY4_CRYP1</name>
<dbReference type="RefSeq" id="XP_040774527.1">
    <property type="nucleotide sequence ID" value="XM_040925718.1"/>
</dbReference>
<protein>
    <submittedName>
        <fullName evidence="2">Uncharacterized protein</fullName>
    </submittedName>
</protein>
<reference evidence="2" key="1">
    <citation type="journal article" date="2020" name="Phytopathology">
        <title>Genome sequence of the chestnut blight fungus Cryphonectria parasitica EP155: A fundamental resource for an archetypical invasive plant pathogen.</title>
        <authorList>
            <person name="Crouch J.A."/>
            <person name="Dawe A."/>
            <person name="Aerts A."/>
            <person name="Barry K."/>
            <person name="Churchill A.C.L."/>
            <person name="Grimwood J."/>
            <person name="Hillman B."/>
            <person name="Milgroom M.G."/>
            <person name="Pangilinan J."/>
            <person name="Smith M."/>
            <person name="Salamov A."/>
            <person name="Schmutz J."/>
            <person name="Yadav J."/>
            <person name="Grigoriev I.V."/>
            <person name="Nuss D."/>
        </authorList>
    </citation>
    <scope>NUCLEOTIDE SEQUENCE</scope>
    <source>
        <strain evidence="2">EP155</strain>
    </source>
</reference>
<proteinExistence type="predicted"/>
<dbReference type="GeneID" id="63842847"/>